<dbReference type="Proteomes" id="UP000053660">
    <property type="component" value="Unassembled WGS sequence"/>
</dbReference>
<dbReference type="OrthoDB" id="5867824at2759"/>
<dbReference type="AlphaFoldDB" id="A0A0B1TD25"/>
<feature type="non-terminal residue" evidence="2">
    <location>
        <position position="1"/>
    </location>
</feature>
<evidence type="ECO:0000256" key="1">
    <source>
        <dbReference type="SAM" id="Phobius"/>
    </source>
</evidence>
<reference evidence="2 3" key="1">
    <citation type="submission" date="2014-03" db="EMBL/GenBank/DDBJ databases">
        <title>Draft genome of the hookworm Oesophagostomum dentatum.</title>
        <authorList>
            <person name="Mitreva M."/>
        </authorList>
    </citation>
    <scope>NUCLEOTIDE SEQUENCE [LARGE SCALE GENOMIC DNA]</scope>
    <source>
        <strain evidence="2 3">OD-Hann</strain>
    </source>
</reference>
<keyword evidence="1" id="KW-1133">Transmembrane helix</keyword>
<sequence length="177" mass="20060">LRTHDPRTLVKIALFRRGLLTVALALLLLSLAWSSVVILVTYSSTFSSAKASFDHYYSAITCTFHFLAVLSFLFYLVVFVKMHTSTSIIVLHTMLSSHFMKAEKINLLQGFIILIAYTSSAVIDFTDGSIVDWDEYPAYLVREIAEGVTGLAIPIMIFVCSYHFRTDAAKLFVFWRR</sequence>
<feature type="transmembrane region" description="Helical" evidence="1">
    <location>
        <begin position="105"/>
        <end position="124"/>
    </location>
</feature>
<name>A0A0B1TD25_OESDE</name>
<dbReference type="EMBL" id="KN550069">
    <property type="protein sequence ID" value="KHJ95139.1"/>
    <property type="molecule type" value="Genomic_DNA"/>
</dbReference>
<gene>
    <name evidence="2" type="ORF">OESDEN_04924</name>
</gene>
<accession>A0A0B1TD25</accession>
<proteinExistence type="predicted"/>
<evidence type="ECO:0000313" key="2">
    <source>
        <dbReference type="EMBL" id="KHJ95139.1"/>
    </source>
</evidence>
<keyword evidence="3" id="KW-1185">Reference proteome</keyword>
<keyword evidence="1" id="KW-0472">Membrane</keyword>
<protein>
    <submittedName>
        <fullName evidence="2">Uncharacterized protein</fullName>
    </submittedName>
</protein>
<feature type="transmembrane region" description="Helical" evidence="1">
    <location>
        <begin position="58"/>
        <end position="84"/>
    </location>
</feature>
<feature type="transmembrane region" description="Helical" evidence="1">
    <location>
        <begin position="144"/>
        <end position="164"/>
    </location>
</feature>
<organism evidence="2 3">
    <name type="scientific">Oesophagostomum dentatum</name>
    <name type="common">Nodular worm</name>
    <dbReference type="NCBI Taxonomy" id="61180"/>
    <lineage>
        <taxon>Eukaryota</taxon>
        <taxon>Metazoa</taxon>
        <taxon>Ecdysozoa</taxon>
        <taxon>Nematoda</taxon>
        <taxon>Chromadorea</taxon>
        <taxon>Rhabditida</taxon>
        <taxon>Rhabditina</taxon>
        <taxon>Rhabditomorpha</taxon>
        <taxon>Strongyloidea</taxon>
        <taxon>Strongylidae</taxon>
        <taxon>Oesophagostomum</taxon>
    </lineage>
</organism>
<evidence type="ECO:0000313" key="3">
    <source>
        <dbReference type="Proteomes" id="UP000053660"/>
    </source>
</evidence>
<keyword evidence="1" id="KW-0812">Transmembrane</keyword>